<proteinExistence type="inferred from homology"/>
<dbReference type="Pfam" id="PF05168">
    <property type="entry name" value="HEPN"/>
    <property type="match status" value="1"/>
</dbReference>
<gene>
    <name evidence="3" type="ORF">GCM10023187_28340</name>
</gene>
<feature type="domain" description="HEPN" evidence="2">
    <location>
        <begin position="7"/>
        <end position="121"/>
    </location>
</feature>
<reference evidence="4" key="1">
    <citation type="journal article" date="2019" name="Int. J. Syst. Evol. Microbiol.">
        <title>The Global Catalogue of Microorganisms (GCM) 10K type strain sequencing project: providing services to taxonomists for standard genome sequencing and annotation.</title>
        <authorList>
            <consortium name="The Broad Institute Genomics Platform"/>
            <consortium name="The Broad Institute Genome Sequencing Center for Infectious Disease"/>
            <person name="Wu L."/>
            <person name="Ma J."/>
        </authorList>
    </citation>
    <scope>NUCLEOTIDE SEQUENCE [LARGE SCALE GENOMIC DNA]</scope>
    <source>
        <strain evidence="4">JCM 17925</strain>
    </source>
</reference>
<evidence type="ECO:0000256" key="1">
    <source>
        <dbReference type="ARBA" id="ARBA00038248"/>
    </source>
</evidence>
<dbReference type="EMBL" id="BAABHB010000005">
    <property type="protein sequence ID" value="GAA4407577.1"/>
    <property type="molecule type" value="Genomic_DNA"/>
</dbReference>
<organism evidence="3 4">
    <name type="scientific">Nibrella viscosa</name>
    <dbReference type="NCBI Taxonomy" id="1084524"/>
    <lineage>
        <taxon>Bacteria</taxon>
        <taxon>Pseudomonadati</taxon>
        <taxon>Bacteroidota</taxon>
        <taxon>Cytophagia</taxon>
        <taxon>Cytophagales</taxon>
        <taxon>Spirosomataceae</taxon>
        <taxon>Nibrella</taxon>
    </lineage>
</organism>
<protein>
    <recommendedName>
        <fullName evidence="2">HEPN domain-containing protein</fullName>
    </recommendedName>
</protein>
<evidence type="ECO:0000259" key="2">
    <source>
        <dbReference type="Pfam" id="PF05168"/>
    </source>
</evidence>
<name>A0ABP8KJ46_9BACT</name>
<dbReference type="Gene3D" id="1.20.120.330">
    <property type="entry name" value="Nucleotidyltransferases domain 2"/>
    <property type="match status" value="1"/>
</dbReference>
<keyword evidence="4" id="KW-1185">Reference proteome</keyword>
<accession>A0ABP8KJ46</accession>
<dbReference type="PANTHER" id="PTHR36565">
    <property type="entry name" value="UPF0332 PROTEIN TM_1000"/>
    <property type="match status" value="1"/>
</dbReference>
<dbReference type="Proteomes" id="UP001500936">
    <property type="component" value="Unassembled WGS sequence"/>
</dbReference>
<evidence type="ECO:0000313" key="3">
    <source>
        <dbReference type="EMBL" id="GAA4407577.1"/>
    </source>
</evidence>
<dbReference type="InterPro" id="IPR007842">
    <property type="entry name" value="HEPN_dom"/>
</dbReference>
<dbReference type="InterPro" id="IPR052226">
    <property type="entry name" value="UPF0332_toxin"/>
</dbReference>
<dbReference type="PANTHER" id="PTHR36565:SF1">
    <property type="entry name" value="UPF0332 PROTEIN TM_1000"/>
    <property type="match status" value="1"/>
</dbReference>
<sequence length="124" mass="14592">MSDNLSECLKKVERYLANAHAIFATEYPAGAITPSYYAFFWLVRGLLYEKSIVTKRHSGSRDMFSLHYIKTGEVPVQFYDDFVLLFDRRQLADYDMEGDFPKEEVERLISLAETFYKFVKEKYA</sequence>
<comment type="caution">
    <text evidence="3">The sequence shown here is derived from an EMBL/GenBank/DDBJ whole genome shotgun (WGS) entry which is preliminary data.</text>
</comment>
<comment type="similarity">
    <text evidence="1">Belongs to the UPF0332 family.</text>
</comment>
<dbReference type="RefSeq" id="WP_345268192.1">
    <property type="nucleotide sequence ID" value="NZ_BAABHB010000005.1"/>
</dbReference>
<evidence type="ECO:0000313" key="4">
    <source>
        <dbReference type="Proteomes" id="UP001500936"/>
    </source>
</evidence>